<dbReference type="InterPro" id="IPR001036">
    <property type="entry name" value="Acrflvin-R"/>
</dbReference>
<dbReference type="PANTHER" id="PTHR32063">
    <property type="match status" value="1"/>
</dbReference>
<dbReference type="FunFam" id="3.30.70.1430:FF:000001">
    <property type="entry name" value="Efflux pump membrane transporter"/>
    <property type="match status" value="1"/>
</dbReference>
<gene>
    <name evidence="11" type="ORF">NB640_09455</name>
</gene>
<keyword evidence="5 9" id="KW-0997">Cell inner membrane</keyword>
<dbReference type="GO" id="GO:0009636">
    <property type="term" value="P:response to toxic substance"/>
    <property type="evidence" value="ECO:0007669"/>
    <property type="project" value="UniProtKB-ARBA"/>
</dbReference>
<organism evidence="11 12">
    <name type="scientific">Oxalobacter vibrioformis</name>
    <dbReference type="NCBI Taxonomy" id="933080"/>
    <lineage>
        <taxon>Bacteria</taxon>
        <taxon>Pseudomonadati</taxon>
        <taxon>Pseudomonadota</taxon>
        <taxon>Betaproteobacteria</taxon>
        <taxon>Burkholderiales</taxon>
        <taxon>Oxalobacteraceae</taxon>
        <taxon>Oxalobacter</taxon>
    </lineage>
</organism>
<name>A0A9E9P3T6_9BURK</name>
<dbReference type="EMBL" id="CP098242">
    <property type="protein sequence ID" value="WAW09466.1"/>
    <property type="molecule type" value="Genomic_DNA"/>
</dbReference>
<proteinExistence type="inferred from homology"/>
<protein>
    <recommendedName>
        <fullName evidence="9">Efflux pump membrane transporter</fullName>
    </recommendedName>
</protein>
<keyword evidence="8 9" id="KW-0472">Membrane</keyword>
<evidence type="ECO:0000256" key="4">
    <source>
        <dbReference type="ARBA" id="ARBA00022475"/>
    </source>
</evidence>
<dbReference type="FunFam" id="1.20.1640.10:FF:000001">
    <property type="entry name" value="Efflux pump membrane transporter"/>
    <property type="match status" value="1"/>
</dbReference>
<dbReference type="Gene3D" id="3.30.70.1320">
    <property type="entry name" value="Multidrug efflux transporter AcrB pore domain like"/>
    <property type="match status" value="1"/>
</dbReference>
<feature type="transmembrane region" description="Helical" evidence="9">
    <location>
        <begin position="466"/>
        <end position="488"/>
    </location>
</feature>
<feature type="compositionally biased region" description="Basic and acidic residues" evidence="10">
    <location>
        <begin position="1077"/>
        <end position="1092"/>
    </location>
</feature>
<dbReference type="Gene3D" id="3.30.70.1440">
    <property type="entry name" value="Multidrug efflux transporter AcrB pore domain"/>
    <property type="match status" value="1"/>
</dbReference>
<feature type="transmembrane region" description="Helical" evidence="9">
    <location>
        <begin position="964"/>
        <end position="985"/>
    </location>
</feature>
<evidence type="ECO:0000256" key="5">
    <source>
        <dbReference type="ARBA" id="ARBA00022519"/>
    </source>
</evidence>
<evidence type="ECO:0000256" key="1">
    <source>
        <dbReference type="ARBA" id="ARBA00004429"/>
    </source>
</evidence>
<dbReference type="Gene3D" id="1.20.1640.10">
    <property type="entry name" value="Multidrug efflux transporter AcrB transmembrane domain"/>
    <property type="match status" value="2"/>
</dbReference>
<dbReference type="AlphaFoldDB" id="A0A9E9P3T6"/>
<comment type="similarity">
    <text evidence="2 9">Belongs to the resistance-nodulation-cell division (RND) (TC 2.A.6) family.</text>
</comment>
<feature type="transmembrane region" description="Helical" evidence="9">
    <location>
        <begin position="340"/>
        <end position="359"/>
    </location>
</feature>
<accession>A0A9E9P3T6</accession>
<dbReference type="SUPFAM" id="SSF82693">
    <property type="entry name" value="Multidrug efflux transporter AcrB pore domain, PN1, PN2, PC1 and PC2 subdomains"/>
    <property type="match status" value="3"/>
</dbReference>
<feature type="transmembrane region" description="Helical" evidence="9">
    <location>
        <begin position="366"/>
        <end position="386"/>
    </location>
</feature>
<feature type="transmembrane region" description="Helical" evidence="9">
    <location>
        <begin position="434"/>
        <end position="460"/>
    </location>
</feature>
<feature type="transmembrane region" description="Helical" evidence="9">
    <location>
        <begin position="868"/>
        <end position="887"/>
    </location>
</feature>
<feature type="transmembrane region" description="Helical" evidence="9">
    <location>
        <begin position="537"/>
        <end position="556"/>
    </location>
</feature>
<evidence type="ECO:0000256" key="10">
    <source>
        <dbReference type="SAM" id="MobiDB-lite"/>
    </source>
</evidence>
<dbReference type="KEGG" id="ovb:NB640_09455"/>
<feature type="transmembrane region" description="Helical" evidence="9">
    <location>
        <begin position="12"/>
        <end position="32"/>
    </location>
</feature>
<evidence type="ECO:0000256" key="6">
    <source>
        <dbReference type="ARBA" id="ARBA00022692"/>
    </source>
</evidence>
<keyword evidence="4" id="KW-1003">Cell membrane</keyword>
<keyword evidence="12" id="KW-1185">Reference proteome</keyword>
<evidence type="ECO:0000256" key="9">
    <source>
        <dbReference type="RuleBase" id="RU364070"/>
    </source>
</evidence>
<dbReference type="NCBIfam" id="TIGR00915">
    <property type="entry name" value="2A0602"/>
    <property type="match status" value="1"/>
</dbReference>
<evidence type="ECO:0000256" key="8">
    <source>
        <dbReference type="ARBA" id="ARBA00023136"/>
    </source>
</evidence>
<comment type="subcellular location">
    <subcellularLocation>
        <location evidence="1 9">Cell inner membrane</location>
        <topology evidence="1 9">Multi-pass membrane protein</topology>
    </subcellularLocation>
</comment>
<dbReference type="GO" id="GO:0015562">
    <property type="term" value="F:efflux transmembrane transporter activity"/>
    <property type="evidence" value="ECO:0007669"/>
    <property type="project" value="InterPro"/>
</dbReference>
<evidence type="ECO:0000256" key="7">
    <source>
        <dbReference type="ARBA" id="ARBA00022989"/>
    </source>
</evidence>
<reference evidence="11" key="1">
    <citation type="journal article" date="2022" name="Front. Microbiol.">
        <title>New perspectives on an old grouping: The genomic and phenotypic variability of Oxalobacter formigenes and the implications for calcium oxalate stone prevention.</title>
        <authorList>
            <person name="Chmiel J.A."/>
            <person name="Carr C."/>
            <person name="Stuivenberg G.A."/>
            <person name="Venema R."/>
            <person name="Chanyi R.M."/>
            <person name="Al K.F."/>
            <person name="Giguere D."/>
            <person name="Say H."/>
            <person name="Akouris P.P."/>
            <person name="Dominguez Romero S.A."/>
            <person name="Kwong A."/>
            <person name="Tai V."/>
            <person name="Koval S.F."/>
            <person name="Razvi H."/>
            <person name="Bjazevic J."/>
            <person name="Burton J.P."/>
        </authorList>
    </citation>
    <scope>NUCLEOTIDE SEQUENCE</scope>
    <source>
        <strain evidence="11">WoOx3</strain>
    </source>
</reference>
<dbReference type="GO" id="GO:0042910">
    <property type="term" value="F:xenobiotic transmembrane transporter activity"/>
    <property type="evidence" value="ECO:0007669"/>
    <property type="project" value="TreeGrafter"/>
</dbReference>
<dbReference type="InterPro" id="IPR004764">
    <property type="entry name" value="MdtF-like"/>
</dbReference>
<dbReference type="Gene3D" id="3.30.2090.10">
    <property type="entry name" value="Multidrug efflux transporter AcrB TolC docking domain, DN and DC subdomains"/>
    <property type="match status" value="2"/>
</dbReference>
<dbReference type="InterPro" id="IPR027463">
    <property type="entry name" value="AcrB_DN_DC_subdom"/>
</dbReference>
<evidence type="ECO:0000313" key="11">
    <source>
        <dbReference type="EMBL" id="WAW09466.1"/>
    </source>
</evidence>
<feature type="transmembrane region" description="Helical" evidence="9">
    <location>
        <begin position="920"/>
        <end position="943"/>
    </location>
</feature>
<dbReference type="Proteomes" id="UP001156215">
    <property type="component" value="Chromosome"/>
</dbReference>
<comment type="caution">
    <text evidence="9">Lacks conserved residue(s) required for the propagation of feature annotation.</text>
</comment>
<keyword evidence="7 9" id="KW-1133">Transmembrane helix</keyword>
<dbReference type="GO" id="GO:0005886">
    <property type="term" value="C:plasma membrane"/>
    <property type="evidence" value="ECO:0007669"/>
    <property type="project" value="UniProtKB-SubCell"/>
</dbReference>
<evidence type="ECO:0000256" key="3">
    <source>
        <dbReference type="ARBA" id="ARBA00022448"/>
    </source>
</evidence>
<feature type="transmembrane region" description="Helical" evidence="9">
    <location>
        <begin position="894"/>
        <end position="914"/>
    </location>
</feature>
<dbReference type="PRINTS" id="PR00702">
    <property type="entry name" value="ACRIFLAVINRP"/>
</dbReference>
<dbReference type="PANTHER" id="PTHR32063:SF10">
    <property type="entry name" value="EFFLUX PUMP MEMBRANE TRANSPORTER"/>
    <property type="match status" value="1"/>
</dbReference>
<dbReference type="SUPFAM" id="SSF82714">
    <property type="entry name" value="Multidrug efflux transporter AcrB TolC docking domain, DN and DC subdomains"/>
    <property type="match status" value="2"/>
</dbReference>
<feature type="region of interest" description="Disordered" evidence="10">
    <location>
        <begin position="1062"/>
        <end position="1092"/>
    </location>
</feature>
<evidence type="ECO:0000256" key="2">
    <source>
        <dbReference type="ARBA" id="ARBA00010942"/>
    </source>
</evidence>
<dbReference type="RefSeq" id="WP_269308463.1">
    <property type="nucleotide sequence ID" value="NZ_CP098242.1"/>
</dbReference>
<keyword evidence="6 9" id="KW-0812">Transmembrane</keyword>
<keyword evidence="3 9" id="KW-0813">Transport</keyword>
<feature type="transmembrane region" description="Helical" evidence="9">
    <location>
        <begin position="1005"/>
        <end position="1027"/>
    </location>
</feature>
<dbReference type="Gene3D" id="3.30.70.1430">
    <property type="entry name" value="Multidrug efflux transporter AcrB pore domain"/>
    <property type="match status" value="2"/>
</dbReference>
<dbReference type="Pfam" id="PF00873">
    <property type="entry name" value="ACR_tran"/>
    <property type="match status" value="1"/>
</dbReference>
<dbReference type="NCBIfam" id="NF000282">
    <property type="entry name" value="RND_permease_1"/>
    <property type="match status" value="1"/>
</dbReference>
<sequence>MARFFIDRPVFAWVLAIFIILGGILSILTLPISQYPNVAPPQVTVSTSYPGATAKVVEDSVTQLIEEEMNGATGLMYMESESQSTGEAKITLSFTNETDVELAAVDVQNRIKRVESRLPTQVMQQGVITNKARSNYLAVIAVTSTDGRLSQFELGDFVARNVINDIKRIPGVGDVTIFGSEKAMRVWLDPVKLTGLNLTPEDVSAAVKAQNAVVTSGQLAGMPNTGKEPIYANITVHGQLQTPEEFENIILRANPDGSTVRIKDVGRVELGAQRYEPFAHLDGTPMSGFGIMPTADANSIATMSAIRAKMAELYEYFPSGVEYSIQNDTSRFVVVSIKEVVKTLFEGVFLVFLVMYLFLQNIRYTIIPTIVVPIALLGTFAVMKALGFSINMLTMFGMVLSIGILIDDAIVVVENVERIMSEEGLSPRDATFKAMGQIQGAIIGITLVLMAVFVPMAFFGGAVGKIYMQFSLSMIASIAFSAFLALSLTPALCATILKPVEAGHHASSKGFLGWFNRKFHSTTLTYERQVAKMFGRAGRYMVIYFAICACCAWMYWKLPTSFLPDEDQGYIYVNLQLPGGATAARTGEVLKEIQDHFFTEPGIDHTVLVTGSSFSGRGQNGGLGFVTLKDWGERDSDNSAQAIVRRAYAKFSQFRDAVAFPINPPPIRELGTSTGFAFRLQDRAGMGNEALINARDQLLVMARQSKVLKNVRPMAMENTAQLKLNIDRDKANALGITFADINAALSVAMGSDYVNDFESFGRQQRVIVQLDATKRGKPEDISKIFAKNRDGTMVPFSAFSSSEWTKGPIQLIRYNGYPAVRIEGEPAEGMSTGDAMAEMENLTRQLPRGFGFEWTGQSLEEKVSGNQAPMLFALSLLAVFLCLAALYESTTIPLSVILVVPLGVIGALSGVLLRGMPNDVYFKVGLIATIGLSAKNAILIVEFAKDLQAQGKSLVRSILEACRLRFRPIIMTSMAFILGVVPLVVARGAGSGAQQAIGTGVMCGMITATVLAVYLVPIFFLVVRSIFSGSERQRKMYASHHTQEGSKDVRKQPWELAPGLARDISEAEEDLPTNTGHPDETDNNRNDKENKE</sequence>
<dbReference type="SUPFAM" id="SSF82866">
    <property type="entry name" value="Multidrug efflux transporter AcrB transmembrane domain"/>
    <property type="match status" value="2"/>
</dbReference>
<evidence type="ECO:0000313" key="12">
    <source>
        <dbReference type="Proteomes" id="UP001156215"/>
    </source>
</evidence>